<keyword evidence="4" id="KW-0010">Activator</keyword>
<comment type="subcellular location">
    <subcellularLocation>
        <location evidence="1">Nucleus</location>
    </subcellularLocation>
</comment>
<dbReference type="GO" id="GO:0060070">
    <property type="term" value="P:canonical Wnt signaling pathway"/>
    <property type="evidence" value="ECO:0007669"/>
    <property type="project" value="TreeGrafter"/>
</dbReference>
<dbReference type="GO" id="GO:1990907">
    <property type="term" value="C:beta-catenin-TCF complex"/>
    <property type="evidence" value="ECO:0007669"/>
    <property type="project" value="TreeGrafter"/>
</dbReference>
<proteinExistence type="predicted"/>
<dbReference type="InterPro" id="IPR024940">
    <property type="entry name" value="TCF/LEF"/>
</dbReference>
<dbReference type="PANTHER" id="PTHR10373:SF38">
    <property type="entry name" value="PROTEIN PANGOLIN, ISOFORM J"/>
    <property type="match status" value="1"/>
</dbReference>
<dbReference type="GO" id="GO:0000981">
    <property type="term" value="F:DNA-binding transcription factor activity, RNA polymerase II-specific"/>
    <property type="evidence" value="ECO:0007669"/>
    <property type="project" value="TreeGrafter"/>
</dbReference>
<keyword evidence="5" id="KW-0804">Transcription</keyword>
<evidence type="ECO:0000259" key="9">
    <source>
        <dbReference type="PROSITE" id="PS50118"/>
    </source>
</evidence>
<keyword evidence="11" id="KW-1185">Reference proteome</keyword>
<feature type="domain" description="HMG box" evidence="9">
    <location>
        <begin position="63"/>
        <end position="131"/>
    </location>
</feature>
<dbReference type="EMBL" id="JAGKHQ010000001">
    <property type="protein sequence ID" value="KAG7523962.1"/>
    <property type="molecule type" value="Genomic_DNA"/>
</dbReference>
<evidence type="ECO:0000256" key="1">
    <source>
        <dbReference type="ARBA" id="ARBA00004123"/>
    </source>
</evidence>
<sequence>MYMSTLPLPNVLEHMIPVGTVNGEVVYGLPSVTFPGVFSAAPAPPKRPRKKRQRQQDDEQPYIKKPPNAFMLFLKIQRPNVIAELNITNNASINTELGQRWRSMSPLEKDRYFIEAEEIKRLHEQQFPRWSTRDNYGKKRKRVRRNELMAPESQ</sequence>
<evidence type="ECO:0000256" key="2">
    <source>
        <dbReference type="ARBA" id="ARBA00023015"/>
    </source>
</evidence>
<feature type="region of interest" description="Disordered" evidence="8">
    <location>
        <begin position="133"/>
        <end position="154"/>
    </location>
</feature>
<accession>A0AAV6T3N7</accession>
<dbReference type="InterPro" id="IPR009071">
    <property type="entry name" value="HMG_box_dom"/>
</dbReference>
<keyword evidence="3 7" id="KW-0238">DNA-binding</keyword>
<evidence type="ECO:0000256" key="8">
    <source>
        <dbReference type="SAM" id="MobiDB-lite"/>
    </source>
</evidence>
<dbReference type="PANTHER" id="PTHR10373">
    <property type="entry name" value="TRANSCRIPTION FACTOR 7 FAMILY MEMBER"/>
    <property type="match status" value="1"/>
</dbReference>
<evidence type="ECO:0000313" key="10">
    <source>
        <dbReference type="EMBL" id="KAG7523962.1"/>
    </source>
</evidence>
<evidence type="ECO:0000256" key="7">
    <source>
        <dbReference type="PROSITE-ProRule" id="PRU00267"/>
    </source>
</evidence>
<evidence type="ECO:0000256" key="5">
    <source>
        <dbReference type="ARBA" id="ARBA00023163"/>
    </source>
</evidence>
<evidence type="ECO:0000313" key="11">
    <source>
        <dbReference type="Proteomes" id="UP000693946"/>
    </source>
</evidence>
<comment type="caution">
    <text evidence="10">The sequence shown here is derived from an EMBL/GenBank/DDBJ whole genome shotgun (WGS) entry which is preliminary data.</text>
</comment>
<dbReference type="GO" id="GO:0000785">
    <property type="term" value="C:chromatin"/>
    <property type="evidence" value="ECO:0007669"/>
    <property type="project" value="TreeGrafter"/>
</dbReference>
<keyword evidence="6 7" id="KW-0539">Nucleus</keyword>
<dbReference type="AlphaFoldDB" id="A0AAV6T3N7"/>
<evidence type="ECO:0000256" key="6">
    <source>
        <dbReference type="ARBA" id="ARBA00023242"/>
    </source>
</evidence>
<dbReference type="GO" id="GO:0000978">
    <property type="term" value="F:RNA polymerase II cis-regulatory region sequence-specific DNA binding"/>
    <property type="evidence" value="ECO:0007669"/>
    <property type="project" value="TreeGrafter"/>
</dbReference>
<name>A0AAV6T3N7_SOLSE</name>
<dbReference type="SMART" id="SM00398">
    <property type="entry name" value="HMG"/>
    <property type="match status" value="1"/>
</dbReference>
<evidence type="ECO:0000256" key="3">
    <source>
        <dbReference type="ARBA" id="ARBA00023125"/>
    </source>
</evidence>
<protein>
    <recommendedName>
        <fullName evidence="9">HMG box domain-containing protein</fullName>
    </recommendedName>
</protein>
<gene>
    <name evidence="10" type="ORF">JOB18_004930</name>
</gene>
<dbReference type="PROSITE" id="PS50118">
    <property type="entry name" value="HMG_BOX_2"/>
    <property type="match status" value="1"/>
</dbReference>
<dbReference type="Pfam" id="PF00505">
    <property type="entry name" value="HMG_box"/>
    <property type="match status" value="1"/>
</dbReference>
<feature type="DNA-binding region" description="HMG box" evidence="7">
    <location>
        <begin position="63"/>
        <end position="131"/>
    </location>
</feature>
<organism evidence="10 11">
    <name type="scientific">Solea senegalensis</name>
    <name type="common">Senegalese sole</name>
    <dbReference type="NCBI Taxonomy" id="28829"/>
    <lineage>
        <taxon>Eukaryota</taxon>
        <taxon>Metazoa</taxon>
        <taxon>Chordata</taxon>
        <taxon>Craniata</taxon>
        <taxon>Vertebrata</taxon>
        <taxon>Euteleostomi</taxon>
        <taxon>Actinopterygii</taxon>
        <taxon>Neopterygii</taxon>
        <taxon>Teleostei</taxon>
        <taxon>Neoteleostei</taxon>
        <taxon>Acanthomorphata</taxon>
        <taxon>Carangaria</taxon>
        <taxon>Pleuronectiformes</taxon>
        <taxon>Pleuronectoidei</taxon>
        <taxon>Soleidae</taxon>
        <taxon>Solea</taxon>
    </lineage>
</organism>
<dbReference type="Proteomes" id="UP000693946">
    <property type="component" value="Linkage Group LG1"/>
</dbReference>
<feature type="region of interest" description="Disordered" evidence="8">
    <location>
        <begin position="38"/>
        <end position="63"/>
    </location>
</feature>
<reference evidence="10 11" key="1">
    <citation type="journal article" date="2021" name="Sci. Rep.">
        <title>Chromosome anchoring in Senegalese sole (Solea senegalensis) reveals sex-associated markers and genome rearrangements in flatfish.</title>
        <authorList>
            <person name="Guerrero-Cozar I."/>
            <person name="Gomez-Garrido J."/>
            <person name="Berbel C."/>
            <person name="Martinez-Blanch J.F."/>
            <person name="Alioto T."/>
            <person name="Claros M.G."/>
            <person name="Gagnaire P.A."/>
            <person name="Manchado M."/>
        </authorList>
    </citation>
    <scope>NUCLEOTIDE SEQUENCE [LARGE SCALE GENOMIC DNA]</scope>
    <source>
        <strain evidence="10">Sse05_10M</strain>
    </source>
</reference>
<keyword evidence="2" id="KW-0805">Transcription regulation</keyword>
<evidence type="ECO:0000256" key="4">
    <source>
        <dbReference type="ARBA" id="ARBA00023159"/>
    </source>
</evidence>